<keyword evidence="2" id="KW-1185">Reference proteome</keyword>
<sequence>MDHIRPDDARVIARQLRVALQAGGSGDGPRFSPVARTRITDAAIAMEVHGSQYELGEMGVLKLGRTVSDPDAV</sequence>
<dbReference type="EMBL" id="JAMTCJ010000004">
    <property type="protein sequence ID" value="MCP2178680.1"/>
    <property type="molecule type" value="Genomic_DNA"/>
</dbReference>
<dbReference type="Proteomes" id="UP001206895">
    <property type="component" value="Unassembled WGS sequence"/>
</dbReference>
<name>A0ABT1HL68_9NOCA</name>
<gene>
    <name evidence="1" type="ORF">LX13_004521</name>
</gene>
<comment type="caution">
    <text evidence="1">The sequence shown here is derived from an EMBL/GenBank/DDBJ whole genome shotgun (WGS) entry which is preliminary data.</text>
</comment>
<accession>A0ABT1HL68</accession>
<organism evidence="1 2">
    <name type="scientific">Williamsia maris</name>
    <dbReference type="NCBI Taxonomy" id="72806"/>
    <lineage>
        <taxon>Bacteria</taxon>
        <taxon>Bacillati</taxon>
        <taxon>Actinomycetota</taxon>
        <taxon>Actinomycetes</taxon>
        <taxon>Mycobacteriales</taxon>
        <taxon>Nocardiaceae</taxon>
        <taxon>Williamsia</taxon>
    </lineage>
</organism>
<evidence type="ECO:0000313" key="2">
    <source>
        <dbReference type="Proteomes" id="UP001206895"/>
    </source>
</evidence>
<reference evidence="1 2" key="1">
    <citation type="submission" date="2022-06" db="EMBL/GenBank/DDBJ databases">
        <title>Genomic Encyclopedia of Archaeal and Bacterial Type Strains, Phase II (KMG-II): from individual species to whole genera.</title>
        <authorList>
            <person name="Goeker M."/>
        </authorList>
    </citation>
    <scope>NUCLEOTIDE SEQUENCE [LARGE SCALE GENOMIC DNA]</scope>
    <source>
        <strain evidence="1 2">DSM 44693</strain>
    </source>
</reference>
<dbReference type="RefSeq" id="WP_253663546.1">
    <property type="nucleotide sequence ID" value="NZ_BAAAJQ010000002.1"/>
</dbReference>
<evidence type="ECO:0000313" key="1">
    <source>
        <dbReference type="EMBL" id="MCP2178680.1"/>
    </source>
</evidence>
<protein>
    <submittedName>
        <fullName evidence="1">Uncharacterized protein</fullName>
    </submittedName>
</protein>
<proteinExistence type="predicted"/>